<evidence type="ECO:0000256" key="5">
    <source>
        <dbReference type="ARBA" id="ARBA00022801"/>
    </source>
</evidence>
<comment type="similarity">
    <text evidence="2">Belongs to the sulfatase family.</text>
</comment>
<evidence type="ECO:0000313" key="8">
    <source>
        <dbReference type="EMBL" id="OQP46285.1"/>
    </source>
</evidence>
<name>A0A1V9EKA3_9BACT</name>
<organism evidence="8 9">
    <name type="scientific">Niastella yeongjuensis</name>
    <dbReference type="NCBI Taxonomy" id="354355"/>
    <lineage>
        <taxon>Bacteria</taxon>
        <taxon>Pseudomonadati</taxon>
        <taxon>Bacteroidota</taxon>
        <taxon>Chitinophagia</taxon>
        <taxon>Chitinophagales</taxon>
        <taxon>Chitinophagaceae</taxon>
        <taxon>Niastella</taxon>
    </lineage>
</organism>
<accession>A0A1V9EKA3</accession>
<dbReference type="GO" id="GO:0004065">
    <property type="term" value="F:arylsulfatase activity"/>
    <property type="evidence" value="ECO:0007669"/>
    <property type="project" value="TreeGrafter"/>
</dbReference>
<sequence>MDNLGYGEVGCYGGGEIRGAPTPRIDKLATEGTRLTNFNVEAQCTPSRSAIMTGRFAIRSGTHSVPTIGVKDGLTQWEVTIAELLSNAGYQTAHFGKWHLGSDQSRLPNSNGFDEWYGIPRTTDEAMYPSQPGAKDAGFPFMYVMEGKKGASSTNLAVYDLEQRRLIDAEITRRSINFMQRNVQAKKPFYIYIPFTLVHFPALPNEKFRGKTGNGDFPDALAEMDDHVGEILDAIDRLGIRDNTIVVFTSDNGPDPTAPSQGSSGPWRGYYFTHMEGSLRTPFIIRWPGKIPAGRVTNEIVHEVDTYTTFAKIAGAVLPEDRPIDGVDQSDFFFGKVTSNREGFPVFVADRLEAVKWKHYKMSFYEQERDWWSPATRLGVPQIFDLYTDPKEEYPATLTPIAWVADPMMKIIGEFEKSLAKYPLIKPGTPDPYQPPNNKNVK</sequence>
<evidence type="ECO:0000313" key="9">
    <source>
        <dbReference type="Proteomes" id="UP000192610"/>
    </source>
</evidence>
<evidence type="ECO:0000256" key="1">
    <source>
        <dbReference type="ARBA" id="ARBA00001913"/>
    </source>
</evidence>
<comment type="caution">
    <text evidence="8">The sequence shown here is derived from an EMBL/GenBank/DDBJ whole genome shotgun (WGS) entry which is preliminary data.</text>
</comment>
<evidence type="ECO:0000256" key="3">
    <source>
        <dbReference type="ARBA" id="ARBA00022723"/>
    </source>
</evidence>
<dbReference type="SUPFAM" id="SSF53649">
    <property type="entry name" value="Alkaline phosphatase-like"/>
    <property type="match status" value="1"/>
</dbReference>
<dbReference type="GO" id="GO:0046872">
    <property type="term" value="F:metal ion binding"/>
    <property type="evidence" value="ECO:0007669"/>
    <property type="project" value="UniProtKB-KW"/>
</dbReference>
<keyword evidence="4" id="KW-0732">Signal</keyword>
<dbReference type="Proteomes" id="UP000192610">
    <property type="component" value="Unassembled WGS sequence"/>
</dbReference>
<dbReference type="AlphaFoldDB" id="A0A1V9EKA3"/>
<evidence type="ECO:0000256" key="6">
    <source>
        <dbReference type="ARBA" id="ARBA00022837"/>
    </source>
</evidence>
<dbReference type="InterPro" id="IPR017850">
    <property type="entry name" value="Alkaline_phosphatase_core_sf"/>
</dbReference>
<dbReference type="InterPro" id="IPR050738">
    <property type="entry name" value="Sulfatase"/>
</dbReference>
<dbReference type="Gene3D" id="3.40.720.10">
    <property type="entry name" value="Alkaline Phosphatase, subunit A"/>
    <property type="match status" value="1"/>
</dbReference>
<reference evidence="9" key="1">
    <citation type="submission" date="2016-04" db="EMBL/GenBank/DDBJ databases">
        <authorList>
            <person name="Chen L."/>
            <person name="Zhuang W."/>
            <person name="Wang G."/>
        </authorList>
    </citation>
    <scope>NUCLEOTIDE SEQUENCE [LARGE SCALE GENOMIC DNA]</scope>
    <source>
        <strain evidence="9">17621</strain>
    </source>
</reference>
<feature type="domain" description="Sulfatase N-terminal" evidence="7">
    <location>
        <begin position="1"/>
        <end position="315"/>
    </location>
</feature>
<keyword evidence="3" id="KW-0479">Metal-binding</keyword>
<evidence type="ECO:0000259" key="7">
    <source>
        <dbReference type="Pfam" id="PF00884"/>
    </source>
</evidence>
<dbReference type="STRING" id="354355.SAMN05660816_06376"/>
<keyword evidence="6" id="KW-0106">Calcium</keyword>
<proteinExistence type="inferred from homology"/>
<dbReference type="Gene3D" id="3.30.1120.10">
    <property type="match status" value="1"/>
</dbReference>
<dbReference type="PANTHER" id="PTHR42693:SF42">
    <property type="entry name" value="ARYLSULFATASE G"/>
    <property type="match status" value="1"/>
</dbReference>
<keyword evidence="9" id="KW-1185">Reference proteome</keyword>
<dbReference type="InterPro" id="IPR000917">
    <property type="entry name" value="Sulfatase_N"/>
</dbReference>
<evidence type="ECO:0000256" key="4">
    <source>
        <dbReference type="ARBA" id="ARBA00022729"/>
    </source>
</evidence>
<dbReference type="EMBL" id="LVXG01000024">
    <property type="protein sequence ID" value="OQP46285.1"/>
    <property type="molecule type" value="Genomic_DNA"/>
</dbReference>
<comment type="cofactor">
    <cofactor evidence="1">
        <name>Ca(2+)</name>
        <dbReference type="ChEBI" id="CHEBI:29108"/>
    </cofactor>
</comment>
<gene>
    <name evidence="8" type="ORF">A4H97_31120</name>
</gene>
<keyword evidence="5" id="KW-0378">Hydrolase</keyword>
<dbReference type="Pfam" id="PF00884">
    <property type="entry name" value="Sulfatase"/>
    <property type="match status" value="1"/>
</dbReference>
<evidence type="ECO:0000256" key="2">
    <source>
        <dbReference type="ARBA" id="ARBA00008779"/>
    </source>
</evidence>
<protein>
    <submittedName>
        <fullName evidence="8">Arylsulfatase</fullName>
    </submittedName>
</protein>
<dbReference type="CDD" id="cd16142">
    <property type="entry name" value="ARS_like"/>
    <property type="match status" value="1"/>
</dbReference>
<dbReference type="PANTHER" id="PTHR42693">
    <property type="entry name" value="ARYLSULFATASE FAMILY MEMBER"/>
    <property type="match status" value="1"/>
</dbReference>